<proteinExistence type="predicted"/>
<comment type="caution">
    <text evidence="1">The sequence shown here is derived from an EMBL/GenBank/DDBJ whole genome shotgun (WGS) entry which is preliminary data.</text>
</comment>
<protein>
    <submittedName>
        <fullName evidence="1">Isoamylase 1</fullName>
    </submittedName>
</protein>
<dbReference type="STRING" id="35608.A0A2U1N488"/>
<dbReference type="InterPro" id="IPR017853">
    <property type="entry name" value="GH"/>
</dbReference>
<name>A0A2U1N488_ARTAN</name>
<organism evidence="1 2">
    <name type="scientific">Artemisia annua</name>
    <name type="common">Sweet wormwood</name>
    <dbReference type="NCBI Taxonomy" id="35608"/>
    <lineage>
        <taxon>Eukaryota</taxon>
        <taxon>Viridiplantae</taxon>
        <taxon>Streptophyta</taxon>
        <taxon>Embryophyta</taxon>
        <taxon>Tracheophyta</taxon>
        <taxon>Spermatophyta</taxon>
        <taxon>Magnoliopsida</taxon>
        <taxon>eudicotyledons</taxon>
        <taxon>Gunneridae</taxon>
        <taxon>Pentapetalae</taxon>
        <taxon>asterids</taxon>
        <taxon>campanulids</taxon>
        <taxon>Asterales</taxon>
        <taxon>Asteraceae</taxon>
        <taxon>Asteroideae</taxon>
        <taxon>Anthemideae</taxon>
        <taxon>Artemisiinae</taxon>
        <taxon>Artemisia</taxon>
    </lineage>
</organism>
<reference evidence="1 2" key="1">
    <citation type="journal article" date="2018" name="Mol. Plant">
        <title>The genome of Artemisia annua provides insight into the evolution of Asteraceae family and artemisinin biosynthesis.</title>
        <authorList>
            <person name="Shen Q."/>
            <person name="Zhang L."/>
            <person name="Liao Z."/>
            <person name="Wang S."/>
            <person name="Yan T."/>
            <person name="Shi P."/>
            <person name="Liu M."/>
            <person name="Fu X."/>
            <person name="Pan Q."/>
            <person name="Wang Y."/>
            <person name="Lv Z."/>
            <person name="Lu X."/>
            <person name="Zhang F."/>
            <person name="Jiang W."/>
            <person name="Ma Y."/>
            <person name="Chen M."/>
            <person name="Hao X."/>
            <person name="Li L."/>
            <person name="Tang Y."/>
            <person name="Lv G."/>
            <person name="Zhou Y."/>
            <person name="Sun X."/>
            <person name="Brodelius P.E."/>
            <person name="Rose J.K.C."/>
            <person name="Tang K."/>
        </authorList>
    </citation>
    <scope>NUCLEOTIDE SEQUENCE [LARGE SCALE GENOMIC DNA]</scope>
    <source>
        <strain evidence="2">cv. Huhao1</strain>
        <tissue evidence="1">Leaf</tissue>
    </source>
</reference>
<sequence>MIVDENVTGDLNKVKNARIHKLNFLSLTGKEIYLSFAQRDLVIYEMHVRGYTRHESSKTESPATYIGVVDKLDHLKVYLMKKPSFMSYLDRTCAF</sequence>
<dbReference type="AlphaFoldDB" id="A0A2U1N488"/>
<dbReference type="OrthoDB" id="10537938at2759"/>
<dbReference type="EMBL" id="PKPP01003663">
    <property type="protein sequence ID" value="PWA68306.1"/>
    <property type="molecule type" value="Genomic_DNA"/>
</dbReference>
<dbReference type="SUPFAM" id="SSF51445">
    <property type="entry name" value="(Trans)glycosidases"/>
    <property type="match status" value="1"/>
</dbReference>
<gene>
    <name evidence="1" type="ORF">CTI12_AA308680</name>
</gene>
<dbReference type="Proteomes" id="UP000245207">
    <property type="component" value="Unassembled WGS sequence"/>
</dbReference>
<dbReference type="Gene3D" id="3.20.20.80">
    <property type="entry name" value="Glycosidases"/>
    <property type="match status" value="1"/>
</dbReference>
<evidence type="ECO:0000313" key="2">
    <source>
        <dbReference type="Proteomes" id="UP000245207"/>
    </source>
</evidence>
<dbReference type="PANTHER" id="PTHR43002">
    <property type="entry name" value="GLYCOGEN DEBRANCHING ENZYME"/>
    <property type="match status" value="1"/>
</dbReference>
<keyword evidence="2" id="KW-1185">Reference proteome</keyword>
<accession>A0A2U1N488</accession>
<evidence type="ECO:0000313" key="1">
    <source>
        <dbReference type="EMBL" id="PWA68306.1"/>
    </source>
</evidence>